<evidence type="ECO:0000256" key="2">
    <source>
        <dbReference type="ARBA" id="ARBA00010617"/>
    </source>
</evidence>
<sequence>MAENQATEALFDVAEQLLEWGIFMLKGLIPIIWLQSIFSPLQFLVLSVVVLLGYFLWTLSPPHDPAEPPLVKPKIPVLGHLIGLARSKVSYYSHISFPLPHSPSPTANFYVLLDPILQQAAIKIVGRDKDMESSHGTTDMEQLGALADTLNAIGNGEDNGHGPGVEAENLFHWLRKTVSRATSKALWGERANPYLDGEAMEAQWNFDTHMDNLLLGFFPIIVARTAYYARKRVNAALEPYYRAHYDQDDPTVSEFVRGRARVLRSYGLPDDEIAKHEVSIMIAATTDAIPTLFWCIARMFVQPDLLAEIRTEEYLRLASQAVIARRVLADTTVSSPDGQTYLLKANTDVIMPAKVVHRDPAIWGANDADTFNPRRFLDSSAPDKQLEKDDGGEKLARLRKAAFVPFGGGRSCVRRGKQCIWRMWPSWRRWHWGSRLWGLDDGCLVMGDTGRGGIASPVEGMEGGRVVIRRREGWEGVVWSFG</sequence>
<keyword evidence="4" id="KW-0408">Iron</keyword>
<evidence type="ECO:0000256" key="1">
    <source>
        <dbReference type="ARBA" id="ARBA00001971"/>
    </source>
</evidence>
<reference evidence="7" key="1">
    <citation type="journal article" date="2023" name="Mol. Phylogenet. Evol.">
        <title>Genome-scale phylogeny and comparative genomics of the fungal order Sordariales.</title>
        <authorList>
            <person name="Hensen N."/>
            <person name="Bonometti L."/>
            <person name="Westerberg I."/>
            <person name="Brannstrom I.O."/>
            <person name="Guillou S."/>
            <person name="Cros-Aarteil S."/>
            <person name="Calhoun S."/>
            <person name="Haridas S."/>
            <person name="Kuo A."/>
            <person name="Mondo S."/>
            <person name="Pangilinan J."/>
            <person name="Riley R."/>
            <person name="LaButti K."/>
            <person name="Andreopoulos B."/>
            <person name="Lipzen A."/>
            <person name="Chen C."/>
            <person name="Yan M."/>
            <person name="Daum C."/>
            <person name="Ng V."/>
            <person name="Clum A."/>
            <person name="Steindorff A."/>
            <person name="Ohm R.A."/>
            <person name="Martin F."/>
            <person name="Silar P."/>
            <person name="Natvig D.O."/>
            <person name="Lalanne C."/>
            <person name="Gautier V."/>
            <person name="Ament-Velasquez S.L."/>
            <person name="Kruys A."/>
            <person name="Hutchinson M.I."/>
            <person name="Powell A.J."/>
            <person name="Barry K."/>
            <person name="Miller A.N."/>
            <person name="Grigoriev I.V."/>
            <person name="Debuchy R."/>
            <person name="Gladieux P."/>
            <person name="Hiltunen Thoren M."/>
            <person name="Johannesson H."/>
        </authorList>
    </citation>
    <scope>NUCLEOTIDE SEQUENCE</scope>
    <source>
        <strain evidence="7">CBS 314.62</strain>
    </source>
</reference>
<feature type="transmembrane region" description="Helical" evidence="6">
    <location>
        <begin position="41"/>
        <end position="59"/>
    </location>
</feature>
<accession>A0AAE0XAJ7</accession>
<evidence type="ECO:0000256" key="3">
    <source>
        <dbReference type="ARBA" id="ARBA00022723"/>
    </source>
</evidence>
<comment type="caution">
    <text evidence="7">The sequence shown here is derived from an EMBL/GenBank/DDBJ whole genome shotgun (WGS) entry which is preliminary data.</text>
</comment>
<dbReference type="GO" id="GO:0020037">
    <property type="term" value="F:heme binding"/>
    <property type="evidence" value="ECO:0007669"/>
    <property type="project" value="InterPro"/>
</dbReference>
<dbReference type="InterPro" id="IPR001128">
    <property type="entry name" value="Cyt_P450"/>
</dbReference>
<dbReference type="SUPFAM" id="SSF48264">
    <property type="entry name" value="Cytochrome P450"/>
    <property type="match status" value="1"/>
</dbReference>
<keyword evidence="6" id="KW-0812">Transmembrane</keyword>
<keyword evidence="5" id="KW-0503">Monooxygenase</keyword>
<organism evidence="7 8">
    <name type="scientific">Podospora appendiculata</name>
    <dbReference type="NCBI Taxonomy" id="314037"/>
    <lineage>
        <taxon>Eukaryota</taxon>
        <taxon>Fungi</taxon>
        <taxon>Dikarya</taxon>
        <taxon>Ascomycota</taxon>
        <taxon>Pezizomycotina</taxon>
        <taxon>Sordariomycetes</taxon>
        <taxon>Sordariomycetidae</taxon>
        <taxon>Sordariales</taxon>
        <taxon>Podosporaceae</taxon>
        <taxon>Podospora</taxon>
    </lineage>
</organism>
<evidence type="ECO:0000256" key="4">
    <source>
        <dbReference type="ARBA" id="ARBA00023004"/>
    </source>
</evidence>
<protein>
    <submittedName>
        <fullName evidence="7">Cytochrome P450</fullName>
    </submittedName>
</protein>
<dbReference type="Pfam" id="PF00067">
    <property type="entry name" value="p450"/>
    <property type="match status" value="1"/>
</dbReference>
<gene>
    <name evidence="7" type="ORF">B0T22DRAFT_498928</name>
</gene>
<name>A0AAE0XAJ7_9PEZI</name>
<dbReference type="PANTHER" id="PTHR47582:SF1">
    <property type="entry name" value="P450, PUTATIVE (EUROFUNG)-RELATED"/>
    <property type="match status" value="1"/>
</dbReference>
<proteinExistence type="inferred from homology"/>
<dbReference type="InterPro" id="IPR002403">
    <property type="entry name" value="Cyt_P450_E_grp-IV"/>
</dbReference>
<dbReference type="InterPro" id="IPR053007">
    <property type="entry name" value="CYP450_monoxygenase_sec-met"/>
</dbReference>
<dbReference type="PRINTS" id="PR00465">
    <property type="entry name" value="EP450IV"/>
</dbReference>
<dbReference type="Gene3D" id="1.10.630.10">
    <property type="entry name" value="Cytochrome P450"/>
    <property type="match status" value="1"/>
</dbReference>
<comment type="cofactor">
    <cofactor evidence="1">
        <name>heme</name>
        <dbReference type="ChEBI" id="CHEBI:30413"/>
    </cofactor>
</comment>
<evidence type="ECO:0000313" key="7">
    <source>
        <dbReference type="EMBL" id="KAK3689053.1"/>
    </source>
</evidence>
<evidence type="ECO:0000313" key="8">
    <source>
        <dbReference type="Proteomes" id="UP001270362"/>
    </source>
</evidence>
<reference evidence="7" key="2">
    <citation type="submission" date="2023-06" db="EMBL/GenBank/DDBJ databases">
        <authorList>
            <consortium name="Lawrence Berkeley National Laboratory"/>
            <person name="Haridas S."/>
            <person name="Hensen N."/>
            <person name="Bonometti L."/>
            <person name="Westerberg I."/>
            <person name="Brannstrom I.O."/>
            <person name="Guillou S."/>
            <person name="Cros-Aarteil S."/>
            <person name="Calhoun S."/>
            <person name="Kuo A."/>
            <person name="Mondo S."/>
            <person name="Pangilinan J."/>
            <person name="Riley R."/>
            <person name="Labutti K."/>
            <person name="Andreopoulos B."/>
            <person name="Lipzen A."/>
            <person name="Chen C."/>
            <person name="Yanf M."/>
            <person name="Daum C."/>
            <person name="Ng V."/>
            <person name="Clum A."/>
            <person name="Steindorff A."/>
            <person name="Ohm R."/>
            <person name="Martin F."/>
            <person name="Silar P."/>
            <person name="Natvig D."/>
            <person name="Lalanne C."/>
            <person name="Gautier V."/>
            <person name="Ament-Velasquez S.L."/>
            <person name="Kruys A."/>
            <person name="Hutchinson M.I."/>
            <person name="Powell A.J."/>
            <person name="Barry K."/>
            <person name="Miller A.N."/>
            <person name="Grigoriev I.V."/>
            <person name="Debuchy R."/>
            <person name="Gladieux P."/>
            <person name="Thoren M.H."/>
            <person name="Johannesson H."/>
        </authorList>
    </citation>
    <scope>NUCLEOTIDE SEQUENCE</scope>
    <source>
        <strain evidence="7">CBS 314.62</strain>
    </source>
</reference>
<dbReference type="EMBL" id="JAULSO010000002">
    <property type="protein sequence ID" value="KAK3689053.1"/>
    <property type="molecule type" value="Genomic_DNA"/>
</dbReference>
<keyword evidence="8" id="KW-1185">Reference proteome</keyword>
<comment type="similarity">
    <text evidence="2">Belongs to the cytochrome P450 family.</text>
</comment>
<dbReference type="PANTHER" id="PTHR47582">
    <property type="entry name" value="P450, PUTATIVE (EUROFUNG)-RELATED"/>
    <property type="match status" value="1"/>
</dbReference>
<dbReference type="AlphaFoldDB" id="A0AAE0XAJ7"/>
<keyword evidence="3" id="KW-0479">Metal-binding</keyword>
<dbReference type="GO" id="GO:0005506">
    <property type="term" value="F:iron ion binding"/>
    <property type="evidence" value="ECO:0007669"/>
    <property type="project" value="InterPro"/>
</dbReference>
<dbReference type="GO" id="GO:0016705">
    <property type="term" value="F:oxidoreductase activity, acting on paired donors, with incorporation or reduction of molecular oxygen"/>
    <property type="evidence" value="ECO:0007669"/>
    <property type="project" value="InterPro"/>
</dbReference>
<evidence type="ECO:0000256" key="5">
    <source>
        <dbReference type="ARBA" id="ARBA00023033"/>
    </source>
</evidence>
<dbReference type="GO" id="GO:0004497">
    <property type="term" value="F:monooxygenase activity"/>
    <property type="evidence" value="ECO:0007669"/>
    <property type="project" value="UniProtKB-KW"/>
</dbReference>
<dbReference type="InterPro" id="IPR036396">
    <property type="entry name" value="Cyt_P450_sf"/>
</dbReference>
<keyword evidence="6" id="KW-1133">Transmembrane helix</keyword>
<dbReference type="Proteomes" id="UP001270362">
    <property type="component" value="Unassembled WGS sequence"/>
</dbReference>
<keyword evidence="5" id="KW-0560">Oxidoreductase</keyword>
<evidence type="ECO:0000256" key="6">
    <source>
        <dbReference type="SAM" id="Phobius"/>
    </source>
</evidence>
<keyword evidence="6" id="KW-0472">Membrane</keyword>